<dbReference type="CDD" id="cd17922">
    <property type="entry name" value="DEXHc_LHR-like"/>
    <property type="match status" value="1"/>
</dbReference>
<feature type="domain" description="Helicase C-terminal" evidence="11">
    <location>
        <begin position="281"/>
        <end position="434"/>
    </location>
</feature>
<dbReference type="InterPro" id="IPR045628">
    <property type="entry name" value="Lhr_WH_dom"/>
</dbReference>
<dbReference type="InterPro" id="IPR013701">
    <property type="entry name" value="Lhr-like_DEAD/DEAH_assoc"/>
</dbReference>
<evidence type="ECO:0000256" key="9">
    <source>
        <dbReference type="ARBA" id="ARBA00093467"/>
    </source>
</evidence>
<dbReference type="Pfam" id="PF19306">
    <property type="entry name" value="WHD_Lhr"/>
    <property type="match status" value="1"/>
</dbReference>
<dbReference type="Pfam" id="PF00270">
    <property type="entry name" value="DEAD"/>
    <property type="match status" value="1"/>
</dbReference>
<dbReference type="Gene3D" id="3.40.50.300">
    <property type="entry name" value="P-loop containing nucleotide triphosphate hydrolases"/>
    <property type="match status" value="2"/>
</dbReference>
<dbReference type="CDD" id="cd18796">
    <property type="entry name" value="SF2_C_LHR"/>
    <property type="match status" value="1"/>
</dbReference>
<evidence type="ECO:0000259" key="10">
    <source>
        <dbReference type="PROSITE" id="PS51192"/>
    </source>
</evidence>
<dbReference type="GO" id="GO:0004386">
    <property type="term" value="F:helicase activity"/>
    <property type="evidence" value="ECO:0007669"/>
    <property type="project" value="UniProtKB-KW"/>
</dbReference>
<proteinExistence type="inferred from homology"/>
<keyword evidence="1" id="KW-0547">Nucleotide-binding</keyword>
<dbReference type="EMBL" id="DTBD01000019">
    <property type="protein sequence ID" value="HGQ64099.1"/>
    <property type="molecule type" value="Genomic_DNA"/>
</dbReference>
<dbReference type="GO" id="GO:0140097">
    <property type="term" value="F:catalytic activity, acting on DNA"/>
    <property type="evidence" value="ECO:0007669"/>
    <property type="project" value="UniProtKB-ARBA"/>
</dbReference>
<organism evidence="13">
    <name type="scientific">Ignisphaera aggregans</name>
    <dbReference type="NCBI Taxonomy" id="334771"/>
    <lineage>
        <taxon>Archaea</taxon>
        <taxon>Thermoproteota</taxon>
        <taxon>Thermoprotei</taxon>
        <taxon>Desulfurococcales</taxon>
        <taxon>Desulfurococcaceae</taxon>
        <taxon>Ignisphaera</taxon>
    </lineage>
</organism>
<evidence type="ECO:0000313" key="13">
    <source>
        <dbReference type="EMBL" id="HGQ64099.1"/>
    </source>
</evidence>
<evidence type="ECO:0000256" key="8">
    <source>
        <dbReference type="ARBA" id="ARBA00023235"/>
    </source>
</evidence>
<sequence length="910" mass="103871">MSAPSNNIIYARDHEDNYVLSHLLEPIANWVKEKLKTLTLPQRMAIPYIKQGNHVLISSPTGTGKTLAAFLPIIDDLVRESIEGKLRDEVHAVYVSPLRALNNDMRKNLIAPLNDINRYVNRWCSKDITLRVAVRTSDTLPQEKVRMLKEPPHILITTPESLALILNAPKFKEKLRNVKWVVVDEIHELAANKRGSHLMVSLERLRDLVNRDFQRIGLSATISPLEEVARFLAGFDDNGGPRPIVVVDARFAKPLDIKVVSPKMNLVYSPASALTEAIYENLAELVLAHRTTLVFTNTRSATERVVYKLKKMLSNNGVLDADDIEAHHSSLSRDVRLDVEDKLKKGELRVVISSTSLELGIDIGHIDLVILLSSPKSVTRLLQRVGRSGHNAYAVSKGVLLVVDRDDLVECAVLAKLAMKRKIDNVKIPKTPLDVLAQHMVGMSLEKPRTIDEILRIIRRSYPYRDITEEELMSIVNYLAGKYPGLEDYNVYAKIRYDEETRLVGRRRGARMIYQLNVGVIPDEAKVPVVSKDGGKRKYFGDLEEGFVEILNSGDIFVLGGRTYKVLAIHPTHIIVSPAEGEKPTVPIWFSEMLPLSYDSAIEVGVFRRVVAEMIKTMPREAVVEFLVREYNLEKHAAKYIYEYIYEQLLFTGVVPSDKNIVIEIWRDRETSSTNIIVHSLFGRRVNDVLSRVYAYILSKKLNESIRISVTDNGFMLSFKNIKVLDQTLKQAIEETIKEVTVDNVEVIARRAIRKTELFKKRFRHCAERSFMLLRRYKGIDVSLAKRQINSEKLIEIIEKYPKFPIIEETYREILEDVMDLAHAKEVINKVHNNEIEIRFSFSYYAPSPFAHHIIAFGYSDIVLMEDKRRLIAKFQDIVKKVLEQKINMHGNTHEIIESLGQHQEGKATT</sequence>
<evidence type="ECO:0000256" key="3">
    <source>
        <dbReference type="ARBA" id="ARBA00022801"/>
    </source>
</evidence>
<evidence type="ECO:0000256" key="2">
    <source>
        <dbReference type="ARBA" id="ARBA00022763"/>
    </source>
</evidence>
<keyword evidence="3" id="KW-0378">Hydrolase</keyword>
<dbReference type="InterPro" id="IPR001650">
    <property type="entry name" value="Helicase_C-like"/>
</dbReference>
<dbReference type="InterPro" id="IPR011545">
    <property type="entry name" value="DEAD/DEAH_box_helicase_dom"/>
</dbReference>
<gene>
    <name evidence="13" type="ORF">ENU08_02505</name>
    <name evidence="12" type="ORF">ENU41_01915</name>
</gene>
<evidence type="ECO:0000313" key="12">
    <source>
        <dbReference type="EMBL" id="HGQ35421.1"/>
    </source>
</evidence>
<dbReference type="SUPFAM" id="SSF52540">
    <property type="entry name" value="P-loop containing nucleoside triphosphate hydrolases"/>
    <property type="match status" value="1"/>
</dbReference>
<dbReference type="PANTHER" id="PTHR47962">
    <property type="entry name" value="ATP-DEPENDENT HELICASE LHR-RELATED-RELATED"/>
    <property type="match status" value="1"/>
</dbReference>
<keyword evidence="2" id="KW-0227">DNA damage</keyword>
<name>A0A7C4JJT9_9CREN</name>
<evidence type="ECO:0000259" key="11">
    <source>
        <dbReference type="PROSITE" id="PS51194"/>
    </source>
</evidence>
<dbReference type="Pfam" id="PF00271">
    <property type="entry name" value="Helicase_C"/>
    <property type="match status" value="1"/>
</dbReference>
<dbReference type="Pfam" id="PF08494">
    <property type="entry name" value="DEAD_assoc"/>
    <property type="match status" value="1"/>
</dbReference>
<dbReference type="GO" id="GO:0003677">
    <property type="term" value="F:DNA binding"/>
    <property type="evidence" value="ECO:0007669"/>
    <property type="project" value="UniProtKB-KW"/>
</dbReference>
<dbReference type="EMBL" id="DTCK01000010">
    <property type="protein sequence ID" value="HGQ35421.1"/>
    <property type="molecule type" value="Genomic_DNA"/>
</dbReference>
<dbReference type="InterPro" id="IPR052511">
    <property type="entry name" value="ATP-dep_Helicase"/>
</dbReference>
<dbReference type="PANTHER" id="PTHR47962:SF6">
    <property type="entry name" value="LARGE HELICASE-RELATED PROTEIN"/>
    <property type="match status" value="1"/>
</dbReference>
<dbReference type="PROSITE" id="PS51192">
    <property type="entry name" value="HELICASE_ATP_BIND_1"/>
    <property type="match status" value="1"/>
</dbReference>
<feature type="domain" description="Helicase ATP-binding" evidence="10">
    <location>
        <begin position="46"/>
        <end position="240"/>
    </location>
</feature>
<evidence type="ECO:0000256" key="6">
    <source>
        <dbReference type="ARBA" id="ARBA00023125"/>
    </source>
</evidence>
<dbReference type="GO" id="GO:0005524">
    <property type="term" value="F:ATP binding"/>
    <property type="evidence" value="ECO:0007669"/>
    <property type="project" value="UniProtKB-KW"/>
</dbReference>
<evidence type="ECO:0000256" key="7">
    <source>
        <dbReference type="ARBA" id="ARBA00023204"/>
    </source>
</evidence>
<comment type="similarity">
    <text evidence="9">Belongs to the Lhr helicase family. Lhr-Core subfamily.</text>
</comment>
<protein>
    <submittedName>
        <fullName evidence="13">ATP-dependent helicase</fullName>
    </submittedName>
</protein>
<evidence type="ECO:0000256" key="1">
    <source>
        <dbReference type="ARBA" id="ARBA00022741"/>
    </source>
</evidence>
<dbReference type="AlphaFoldDB" id="A0A7C4JJT9"/>
<keyword evidence="6" id="KW-0238">DNA-binding</keyword>
<keyword evidence="5" id="KW-0067">ATP-binding</keyword>
<dbReference type="InterPro" id="IPR017170">
    <property type="entry name" value="Lhr-like"/>
</dbReference>
<dbReference type="GO" id="GO:0016887">
    <property type="term" value="F:ATP hydrolysis activity"/>
    <property type="evidence" value="ECO:0007669"/>
    <property type="project" value="TreeGrafter"/>
</dbReference>
<dbReference type="InterPro" id="IPR014001">
    <property type="entry name" value="Helicase_ATP-bd"/>
</dbReference>
<accession>A0A7C4JJT9</accession>
<keyword evidence="8" id="KW-0413">Isomerase</keyword>
<keyword evidence="7" id="KW-0234">DNA repair</keyword>
<reference evidence="13" key="1">
    <citation type="journal article" date="2020" name="mSystems">
        <title>Genome- and Community-Level Interaction Insights into Carbon Utilization and Element Cycling Functions of Hydrothermarchaeota in Hydrothermal Sediment.</title>
        <authorList>
            <person name="Zhou Z."/>
            <person name="Liu Y."/>
            <person name="Xu W."/>
            <person name="Pan J."/>
            <person name="Luo Z.H."/>
            <person name="Li M."/>
        </authorList>
    </citation>
    <scope>NUCLEOTIDE SEQUENCE [LARGE SCALE GENOMIC DNA]</scope>
    <source>
        <strain evidence="13">SpSt-637</strain>
        <strain evidence="12">SpSt-667</strain>
    </source>
</reference>
<dbReference type="NCBIfam" id="NF010338">
    <property type="entry name" value="PRK13767.1"/>
    <property type="match status" value="1"/>
</dbReference>
<evidence type="ECO:0000256" key="4">
    <source>
        <dbReference type="ARBA" id="ARBA00022806"/>
    </source>
</evidence>
<dbReference type="GO" id="GO:0006281">
    <property type="term" value="P:DNA repair"/>
    <property type="evidence" value="ECO:0007669"/>
    <property type="project" value="UniProtKB-KW"/>
</dbReference>
<dbReference type="PIRSF" id="PIRSF037307">
    <property type="entry name" value="Lhr-like_helic_prd"/>
    <property type="match status" value="1"/>
</dbReference>
<dbReference type="SMART" id="SM00487">
    <property type="entry name" value="DEXDc"/>
    <property type="match status" value="1"/>
</dbReference>
<dbReference type="PROSITE" id="PS51194">
    <property type="entry name" value="HELICASE_CTER"/>
    <property type="match status" value="1"/>
</dbReference>
<dbReference type="InterPro" id="IPR027417">
    <property type="entry name" value="P-loop_NTPase"/>
</dbReference>
<dbReference type="SMART" id="SM00490">
    <property type="entry name" value="HELICc"/>
    <property type="match status" value="1"/>
</dbReference>
<keyword evidence="4 13" id="KW-0347">Helicase</keyword>
<evidence type="ECO:0000256" key="5">
    <source>
        <dbReference type="ARBA" id="ARBA00022840"/>
    </source>
</evidence>
<comment type="caution">
    <text evidence="13">The sequence shown here is derived from an EMBL/GenBank/DDBJ whole genome shotgun (WGS) entry which is preliminary data.</text>
</comment>